<accession>A0A173SCS5</accession>
<dbReference type="EMBL" id="CYXO01000004">
    <property type="protein sequence ID" value="CUM88354.1"/>
    <property type="molecule type" value="Genomic_DNA"/>
</dbReference>
<sequence length="637" mass="73715">MLDIKINAIQLRMDESDLRFSFCKGETEWSWTKDYRPKMECKEGTVFFDEALEIHHELVQNGIGKGIRSSFAGFEIEGTKVPYAFETYAWIEETTEDIFFEWVPICEEGITVEKVFWPGEMELEEKKNDWYTLLNMQQGVLIPNDWETELTAIPFDGFFETAGGYMPWFSQFKGRNGYIAICTTPWNAGYQAEHPENGPYTHVGVRFEPSLGRMDYKRVVRYTLIEDGDYNDACKIYRDYVREQGNLCTLNEKAARVASVDDLIGCSFIHKGIKTFVQPESDFFDPENPDKNNNLTPFAVRTKEMKELHELGAGKLYLHLDGWAEPGYDNKHPDYTPACEEAGGWKDMKELADTMQKQGDLFGIHDQYRDYYFAAESFDEDYACRLTDGTIPTHKRWAGGQQSYLCATQAPHYVKRNFREIEKNQIHLDGAYLDVFTCNEGDECNNPRHRMTRRDCYDFRARCFDYLMSKGILPSSEEVSDWSARSLVFCHYAPYDFMLRKPGSPKHGVPVPLFNLVYHDCLIEPWMMEKIDDTEDYMLYALLNGGAPYLIRDGAYPNFDGSFDGNVKMHIEEDIKRCKVVTDLHKKVAKCEMVSHEMVDGNPQVQRTTFADGTKVTVDFEKQTYNIEVTKDEERAG</sequence>
<name>A0A173SCS5_9FIRM</name>
<dbReference type="InterPro" id="IPR025706">
    <property type="entry name" value="Endoa_GalNAc"/>
</dbReference>
<dbReference type="OrthoDB" id="2496946at2"/>
<dbReference type="Gene3D" id="3.20.20.80">
    <property type="entry name" value="Glycosidases"/>
    <property type="match status" value="1"/>
</dbReference>
<dbReference type="Pfam" id="PF18952">
    <property type="entry name" value="DUF5696"/>
    <property type="match status" value="1"/>
</dbReference>
<gene>
    <name evidence="1" type="ORF">ERS852573_00974</name>
</gene>
<dbReference type="AlphaFoldDB" id="A0A173SCS5"/>
<evidence type="ECO:0000313" key="2">
    <source>
        <dbReference type="Proteomes" id="UP000095597"/>
    </source>
</evidence>
<reference evidence="1 2" key="1">
    <citation type="submission" date="2015-09" db="EMBL/GenBank/DDBJ databases">
        <authorList>
            <consortium name="Pathogen Informatics"/>
        </authorList>
    </citation>
    <scope>NUCLEOTIDE SEQUENCE [LARGE SCALE GENOMIC DNA]</scope>
    <source>
        <strain evidence="1 2">2789STDY5834961</strain>
    </source>
</reference>
<dbReference type="Proteomes" id="UP000095597">
    <property type="component" value="Unassembled WGS sequence"/>
</dbReference>
<dbReference type="RefSeq" id="WP_055213837.1">
    <property type="nucleotide sequence ID" value="NZ_CAXVIO010000013.1"/>
</dbReference>
<dbReference type="GO" id="GO:0033926">
    <property type="term" value="F:endo-alpha-N-acetylgalactosaminidase activity"/>
    <property type="evidence" value="ECO:0007669"/>
    <property type="project" value="InterPro"/>
</dbReference>
<evidence type="ECO:0000313" key="1">
    <source>
        <dbReference type="EMBL" id="CUM88354.1"/>
    </source>
</evidence>
<protein>
    <submittedName>
        <fullName evidence="1">Protein of uncharacterized function (DUF3111)</fullName>
    </submittedName>
</protein>
<organism evidence="1 2">
    <name type="scientific">Dorea longicatena</name>
    <dbReference type="NCBI Taxonomy" id="88431"/>
    <lineage>
        <taxon>Bacteria</taxon>
        <taxon>Bacillati</taxon>
        <taxon>Bacillota</taxon>
        <taxon>Clostridia</taxon>
        <taxon>Lachnospirales</taxon>
        <taxon>Lachnospiraceae</taxon>
        <taxon>Dorea</taxon>
    </lineage>
</organism>
<proteinExistence type="predicted"/>
<dbReference type="CDD" id="cd14244">
    <property type="entry name" value="GH_101_like"/>
    <property type="match status" value="1"/>
</dbReference>
<dbReference type="InterPro" id="IPR043751">
    <property type="entry name" value="DUF5696"/>
</dbReference>